<evidence type="ECO:0000256" key="2">
    <source>
        <dbReference type="ARBA" id="ARBA00010938"/>
    </source>
</evidence>
<dbReference type="InterPro" id="IPR008598">
    <property type="entry name" value="Di19_Zn-bd"/>
</dbReference>
<evidence type="ECO:0000256" key="1">
    <source>
        <dbReference type="ARBA" id="ARBA00000900"/>
    </source>
</evidence>
<comment type="caution">
    <text evidence="11">The sequence shown here is derived from an EMBL/GenBank/DDBJ whole genome shotgun (WGS) entry which is preliminary data.</text>
</comment>
<feature type="compositionally biased region" description="Basic and acidic residues" evidence="9">
    <location>
        <begin position="236"/>
        <end position="246"/>
    </location>
</feature>
<dbReference type="GO" id="GO:0061630">
    <property type="term" value="F:ubiquitin protein ligase activity"/>
    <property type="evidence" value="ECO:0007669"/>
    <property type="project" value="UniProtKB-EC"/>
</dbReference>
<dbReference type="Pfam" id="PF00569">
    <property type="entry name" value="ZZ"/>
    <property type="match status" value="1"/>
</dbReference>
<evidence type="ECO:0000256" key="7">
    <source>
        <dbReference type="ARBA" id="ARBA00022833"/>
    </source>
</evidence>
<feature type="domain" description="ZZ-type" evidence="10">
    <location>
        <begin position="4"/>
        <end position="60"/>
    </location>
</feature>
<evidence type="ECO:0000259" key="10">
    <source>
        <dbReference type="PROSITE" id="PS50135"/>
    </source>
</evidence>
<evidence type="ECO:0000256" key="9">
    <source>
        <dbReference type="SAM" id="MobiDB-lite"/>
    </source>
</evidence>
<feature type="region of interest" description="Disordered" evidence="9">
    <location>
        <begin position="335"/>
        <end position="536"/>
    </location>
</feature>
<dbReference type="CDD" id="cd02338">
    <property type="entry name" value="ZZ_PCMF_like"/>
    <property type="match status" value="1"/>
</dbReference>
<dbReference type="PROSITE" id="PS01357">
    <property type="entry name" value="ZF_ZZ_1"/>
    <property type="match status" value="1"/>
</dbReference>
<proteinExistence type="inferred from homology"/>
<keyword evidence="4" id="KW-0808">Transferase</keyword>
<evidence type="ECO:0000256" key="4">
    <source>
        <dbReference type="ARBA" id="ARBA00022679"/>
    </source>
</evidence>
<evidence type="ECO:0000313" key="11">
    <source>
        <dbReference type="EMBL" id="KAK7486219.1"/>
    </source>
</evidence>
<dbReference type="EMBL" id="JACVVK020000182">
    <property type="protein sequence ID" value="KAK7486219.1"/>
    <property type="molecule type" value="Genomic_DNA"/>
</dbReference>
<feature type="compositionally biased region" description="Polar residues" evidence="9">
    <location>
        <begin position="178"/>
        <end position="189"/>
    </location>
</feature>
<keyword evidence="5" id="KW-0479">Metal-binding</keyword>
<evidence type="ECO:0000256" key="5">
    <source>
        <dbReference type="ARBA" id="ARBA00022723"/>
    </source>
</evidence>
<dbReference type="PROSITE" id="PS50135">
    <property type="entry name" value="ZF_ZZ_2"/>
    <property type="match status" value="1"/>
</dbReference>
<evidence type="ECO:0000256" key="8">
    <source>
        <dbReference type="PROSITE-ProRule" id="PRU00228"/>
    </source>
</evidence>
<dbReference type="PANTHER" id="PTHR12268">
    <property type="entry name" value="E3 UBIQUITIN-PROTEIN LIGASE KCMF1"/>
    <property type="match status" value="1"/>
</dbReference>
<name>A0ABD0KGI3_9CAEN</name>
<keyword evidence="12" id="KW-1185">Reference proteome</keyword>
<dbReference type="SMART" id="SM00291">
    <property type="entry name" value="ZnF_ZZ"/>
    <property type="match status" value="1"/>
</dbReference>
<evidence type="ECO:0000256" key="6">
    <source>
        <dbReference type="ARBA" id="ARBA00022771"/>
    </source>
</evidence>
<keyword evidence="7" id="KW-0862">Zinc</keyword>
<sequence>MSRHEGVSCDSCLKGNFRGRRYKCLICYDYDLCSTCYEAGATTTRHTTDHPMQCILTRSDFDMYYGGEALTAEQPQSFTCPYCCKMGFTDATLHEHVTAEHTDVSLEVVCPICASLPGGDPNHVTDDFASHLALEHRTPRDFISFPTSVQCFCLRHVRRIPHPGRGGGSRTRRANMHFGSSANTLTGLSPSGRENMDPIAELLSQLSSVRNRAAAAQSVSSQLQQLEMQLQSTRQQLERMPRRQAEANKAPANNANSAALANPESILGSQTQASSSSDSQFLLAKITDESSGSGNSNGNESERVERNMFVQELLLSTLTEQLQLATHAEDPFNLLDSLRSPAPEAEQKKSGAGSETGSGAVPSASRKEGGGSSKSLAVEVHCKSKSSCANAMGPPSNAASSSSSNTGGKPASVPASVAGSAHQEGRGGLLGAAAAAASPAGVASSHSSMVAHPAHSPRPTQVAAAVSPPALQQPQPQGPSVSLSVQHEHGMPLARPAAGSMSPRDTNRLNPAAAKRSMLKHLPASRGATDTDPPPH</sequence>
<accession>A0ABD0KGI3</accession>
<dbReference type="InterPro" id="IPR050774">
    <property type="entry name" value="KCMF1/Dystrophin"/>
</dbReference>
<dbReference type="SUPFAM" id="SSF57850">
    <property type="entry name" value="RING/U-box"/>
    <property type="match status" value="1"/>
</dbReference>
<feature type="region of interest" description="Disordered" evidence="9">
    <location>
        <begin position="162"/>
        <end position="194"/>
    </location>
</feature>
<dbReference type="InterPro" id="IPR000433">
    <property type="entry name" value="Znf_ZZ"/>
</dbReference>
<comment type="catalytic activity">
    <reaction evidence="1">
        <text>S-ubiquitinyl-[E2 ubiquitin-conjugating enzyme]-L-cysteine + [acceptor protein]-L-lysine = [E2 ubiquitin-conjugating enzyme]-L-cysteine + N(6)-ubiquitinyl-[acceptor protein]-L-lysine.</text>
        <dbReference type="EC" id="2.3.2.27"/>
    </reaction>
</comment>
<keyword evidence="6 8" id="KW-0863">Zinc-finger</keyword>
<evidence type="ECO:0000256" key="3">
    <source>
        <dbReference type="ARBA" id="ARBA00012483"/>
    </source>
</evidence>
<protein>
    <recommendedName>
        <fullName evidence="3">RING-type E3 ubiquitin transferase</fullName>
        <ecNumber evidence="3">2.3.2.27</ecNumber>
    </recommendedName>
</protein>
<comment type="similarity">
    <text evidence="2">Belongs to the KCMF1 family.</text>
</comment>
<dbReference type="Gene3D" id="3.30.60.90">
    <property type="match status" value="1"/>
</dbReference>
<gene>
    <name evidence="11" type="ORF">BaRGS_00022542</name>
</gene>
<dbReference type="InterPro" id="IPR043145">
    <property type="entry name" value="Znf_ZZ_sf"/>
</dbReference>
<reference evidence="11 12" key="1">
    <citation type="journal article" date="2023" name="Sci. Data">
        <title>Genome assembly of the Korean intertidal mud-creeper Batillaria attramentaria.</title>
        <authorList>
            <person name="Patra A.K."/>
            <person name="Ho P.T."/>
            <person name="Jun S."/>
            <person name="Lee S.J."/>
            <person name="Kim Y."/>
            <person name="Won Y.J."/>
        </authorList>
    </citation>
    <scope>NUCLEOTIDE SEQUENCE [LARGE SCALE GENOMIC DNA]</scope>
    <source>
        <strain evidence="11">Wonlab-2016</strain>
    </source>
</reference>
<dbReference type="GO" id="GO:0008270">
    <property type="term" value="F:zinc ion binding"/>
    <property type="evidence" value="ECO:0007669"/>
    <property type="project" value="UniProtKB-KW"/>
</dbReference>
<feature type="compositionally biased region" description="Low complexity" evidence="9">
    <location>
        <begin position="431"/>
        <end position="448"/>
    </location>
</feature>
<feature type="compositionally biased region" description="Low complexity" evidence="9">
    <location>
        <begin position="461"/>
        <end position="480"/>
    </location>
</feature>
<evidence type="ECO:0000313" key="12">
    <source>
        <dbReference type="Proteomes" id="UP001519460"/>
    </source>
</evidence>
<feature type="compositionally biased region" description="Low complexity" evidence="9">
    <location>
        <begin position="389"/>
        <end position="421"/>
    </location>
</feature>
<dbReference type="EC" id="2.3.2.27" evidence="3"/>
<feature type="region of interest" description="Disordered" evidence="9">
    <location>
        <begin position="230"/>
        <end position="254"/>
    </location>
</feature>
<dbReference type="Pfam" id="PF05605">
    <property type="entry name" value="zf-Di19"/>
    <property type="match status" value="1"/>
</dbReference>
<dbReference type="Proteomes" id="UP001519460">
    <property type="component" value="Unassembled WGS sequence"/>
</dbReference>
<dbReference type="AlphaFoldDB" id="A0ABD0KGI3"/>
<organism evidence="11 12">
    <name type="scientific">Batillaria attramentaria</name>
    <dbReference type="NCBI Taxonomy" id="370345"/>
    <lineage>
        <taxon>Eukaryota</taxon>
        <taxon>Metazoa</taxon>
        <taxon>Spiralia</taxon>
        <taxon>Lophotrochozoa</taxon>
        <taxon>Mollusca</taxon>
        <taxon>Gastropoda</taxon>
        <taxon>Caenogastropoda</taxon>
        <taxon>Sorbeoconcha</taxon>
        <taxon>Cerithioidea</taxon>
        <taxon>Batillariidae</taxon>
        <taxon>Batillaria</taxon>
    </lineage>
</organism>
<dbReference type="PANTHER" id="PTHR12268:SF13">
    <property type="entry name" value="E3 UBIQUITIN-PROTEIN LIGASE KCMF1"/>
    <property type="match status" value="1"/>
</dbReference>